<organism evidence="1 2">
    <name type="scientific">Wenzhouxiangella limi</name>
    <dbReference type="NCBI Taxonomy" id="2707351"/>
    <lineage>
        <taxon>Bacteria</taxon>
        <taxon>Pseudomonadati</taxon>
        <taxon>Pseudomonadota</taxon>
        <taxon>Gammaproteobacteria</taxon>
        <taxon>Chromatiales</taxon>
        <taxon>Wenzhouxiangellaceae</taxon>
        <taxon>Wenzhouxiangella</taxon>
    </lineage>
</organism>
<dbReference type="AlphaFoldDB" id="A0A845UZG2"/>
<dbReference type="RefSeq" id="WP_164211074.1">
    <property type="nucleotide sequence ID" value="NZ_JAAGSC010000040.1"/>
</dbReference>
<reference evidence="1 2" key="1">
    <citation type="submission" date="2020-02" db="EMBL/GenBank/DDBJ databases">
        <authorList>
            <person name="Zhang X.-Y."/>
        </authorList>
    </citation>
    <scope>NUCLEOTIDE SEQUENCE [LARGE SCALE GENOMIC DNA]</scope>
    <source>
        <strain evidence="1 2">C33</strain>
    </source>
</reference>
<gene>
    <name evidence="1" type="ORF">G3I74_08085</name>
</gene>
<name>A0A845UZG2_9GAMM</name>
<comment type="caution">
    <text evidence="1">The sequence shown here is derived from an EMBL/GenBank/DDBJ whole genome shotgun (WGS) entry which is preliminary data.</text>
</comment>
<evidence type="ECO:0000313" key="1">
    <source>
        <dbReference type="EMBL" id="NDY95682.1"/>
    </source>
</evidence>
<evidence type="ECO:0000313" key="2">
    <source>
        <dbReference type="Proteomes" id="UP000484885"/>
    </source>
</evidence>
<keyword evidence="2" id="KW-1185">Reference proteome</keyword>
<accession>A0A845UZG2</accession>
<proteinExistence type="predicted"/>
<dbReference type="EMBL" id="JAAGSC010000040">
    <property type="protein sequence ID" value="NDY95682.1"/>
    <property type="molecule type" value="Genomic_DNA"/>
</dbReference>
<dbReference type="Proteomes" id="UP000484885">
    <property type="component" value="Unassembled WGS sequence"/>
</dbReference>
<sequence>MVRTQIQLPDELYRDAKRIAAEQEISLAEVLRRGLEHMQRVYPPGRSDQPWQLPSAAALGEFQSPQERWRELANA</sequence>
<protein>
    <submittedName>
        <fullName evidence="1">Antitoxin</fullName>
    </submittedName>
</protein>